<gene>
    <name evidence="2" type="ORF">SAMN04488060_0961</name>
</gene>
<dbReference type="SMART" id="SM00507">
    <property type="entry name" value="HNHc"/>
    <property type="match status" value="1"/>
</dbReference>
<name>A0A1I5LFP2_9SPHN</name>
<evidence type="ECO:0000259" key="1">
    <source>
        <dbReference type="SMART" id="SM00507"/>
    </source>
</evidence>
<dbReference type="AlphaFoldDB" id="A0A1I5LFP2"/>
<dbReference type="GO" id="GO:0008270">
    <property type="term" value="F:zinc ion binding"/>
    <property type="evidence" value="ECO:0007669"/>
    <property type="project" value="InterPro"/>
</dbReference>
<dbReference type="Gene3D" id="1.10.30.50">
    <property type="match status" value="1"/>
</dbReference>
<keyword evidence="3" id="KW-1185">Reference proteome</keyword>
<proteinExistence type="predicted"/>
<protein>
    <submittedName>
        <fullName evidence="2">5-methylcytosine-specific restriction enzyme A</fullName>
    </submittedName>
</protein>
<dbReference type="Pfam" id="PF01844">
    <property type="entry name" value="HNH"/>
    <property type="match status" value="1"/>
</dbReference>
<sequence length="220" mass="24996">MVVEDGQIVERGNFRADAESHRGPGGKAKWYERAKKLDDALQEALRDNLPVRVIINDGNRRKPGDPKAKASVVLKRELDPEPWTIAEYDWNTGAHVLKRGILPTRFVDQFDIEQSEKADPKKRDQRGSVFVRDPRVRSIVKERSQGRCEYCGELGFKMVSGATYLETHHVVPLSEGGADTVFNVVALCPVDHRKAHYSHDHIKLREELLKVLEQLEPSQP</sequence>
<accession>A0A1I5LFP2</accession>
<feature type="domain" description="HNH nuclease" evidence="1">
    <location>
        <begin position="135"/>
        <end position="193"/>
    </location>
</feature>
<dbReference type="GO" id="GO:0004519">
    <property type="term" value="F:endonuclease activity"/>
    <property type="evidence" value="ECO:0007669"/>
    <property type="project" value="InterPro"/>
</dbReference>
<dbReference type="InterPro" id="IPR002711">
    <property type="entry name" value="HNH"/>
</dbReference>
<dbReference type="Proteomes" id="UP000199331">
    <property type="component" value="Unassembled WGS sequence"/>
</dbReference>
<dbReference type="RefSeq" id="WP_218152625.1">
    <property type="nucleotide sequence ID" value="NZ_FOWZ01000001.1"/>
</dbReference>
<evidence type="ECO:0000313" key="3">
    <source>
        <dbReference type="Proteomes" id="UP000199331"/>
    </source>
</evidence>
<dbReference type="GO" id="GO:0003676">
    <property type="term" value="F:nucleic acid binding"/>
    <property type="evidence" value="ECO:0007669"/>
    <property type="project" value="InterPro"/>
</dbReference>
<evidence type="ECO:0000313" key="2">
    <source>
        <dbReference type="EMBL" id="SFO95676.1"/>
    </source>
</evidence>
<dbReference type="EMBL" id="FOWZ01000001">
    <property type="protein sequence ID" value="SFO95676.1"/>
    <property type="molecule type" value="Genomic_DNA"/>
</dbReference>
<reference evidence="3" key="1">
    <citation type="submission" date="2016-10" db="EMBL/GenBank/DDBJ databases">
        <authorList>
            <person name="Varghese N."/>
            <person name="Submissions S."/>
        </authorList>
    </citation>
    <scope>NUCLEOTIDE SEQUENCE [LARGE SCALE GENOMIC DNA]</scope>
    <source>
        <strain evidence="3">CGMCC 1.7715</strain>
    </source>
</reference>
<organism evidence="2 3">
    <name type="scientific">Qipengyuania nanhaisediminis</name>
    <dbReference type="NCBI Taxonomy" id="604088"/>
    <lineage>
        <taxon>Bacteria</taxon>
        <taxon>Pseudomonadati</taxon>
        <taxon>Pseudomonadota</taxon>
        <taxon>Alphaproteobacteria</taxon>
        <taxon>Sphingomonadales</taxon>
        <taxon>Erythrobacteraceae</taxon>
        <taxon>Qipengyuania</taxon>
    </lineage>
</organism>
<dbReference type="STRING" id="604088.SAMN04488060_0961"/>
<dbReference type="InterPro" id="IPR003615">
    <property type="entry name" value="HNH_nuc"/>
</dbReference>
<dbReference type="CDD" id="cd00085">
    <property type="entry name" value="HNHc"/>
    <property type="match status" value="1"/>
</dbReference>